<dbReference type="OrthoDB" id="104542at2"/>
<evidence type="ECO:0000256" key="1">
    <source>
        <dbReference type="SAM" id="MobiDB-lite"/>
    </source>
</evidence>
<organism evidence="2 3">
    <name type="scientific">Paraoerskovia marina</name>
    <dbReference type="NCBI Taxonomy" id="545619"/>
    <lineage>
        <taxon>Bacteria</taxon>
        <taxon>Bacillati</taxon>
        <taxon>Actinomycetota</taxon>
        <taxon>Actinomycetes</taxon>
        <taxon>Micrococcales</taxon>
        <taxon>Cellulomonadaceae</taxon>
        <taxon>Paraoerskovia</taxon>
    </lineage>
</organism>
<sequence>MDHEEARRTKLQLVDHARDLVDRAAPVTARSGGSPSDDAPGPGSVPSLALGLAPRGDGRYAIAVRYPLGYPQVRSIARRLAAEIGPGTDVRRTGRVTALRTGPRPPVVTAQAAGETGRVRPLRPGVSIAHVRVTAGTLGAFVRRVDDPAVYALSNYHVLVGDPTAQVGDVVVQPGPADGGGAPEDRVGELADFAPLAPGTTATVDAAIARLDQADVDATYPVGTITSTAVALGGETVGKSGRTTGVAAGRVTAIELDDVVVGYGPGLGALRFDDQIEVESTGAGPFSRGGDSGSLVYRSDGVALGLLFAGSETGGENGTGLTYVNPIDTVLQALDVSL</sequence>
<name>A0A1H1LZE7_9CELL</name>
<evidence type="ECO:0000313" key="2">
    <source>
        <dbReference type="EMBL" id="SDR79913.1"/>
    </source>
</evidence>
<proteinExistence type="predicted"/>
<feature type="region of interest" description="Disordered" evidence="1">
    <location>
        <begin position="26"/>
        <end position="46"/>
    </location>
</feature>
<dbReference type="Gene3D" id="2.40.10.10">
    <property type="entry name" value="Trypsin-like serine proteases"/>
    <property type="match status" value="1"/>
</dbReference>
<dbReference type="RefSeq" id="WP_083371154.1">
    <property type="nucleotide sequence ID" value="NZ_LT629776.1"/>
</dbReference>
<dbReference type="eggNOG" id="COG0265">
    <property type="taxonomic scope" value="Bacteria"/>
</dbReference>
<dbReference type="AlphaFoldDB" id="A0A1H1LZE7"/>
<protein>
    <recommendedName>
        <fullName evidence="4">Trypsin-like peptidase domain-containing protein</fullName>
    </recommendedName>
</protein>
<keyword evidence="3" id="KW-1185">Reference proteome</keyword>
<dbReference type="EMBL" id="LT629776">
    <property type="protein sequence ID" value="SDR79913.1"/>
    <property type="molecule type" value="Genomic_DNA"/>
</dbReference>
<reference evidence="2 3" key="1">
    <citation type="submission" date="2016-10" db="EMBL/GenBank/DDBJ databases">
        <authorList>
            <person name="de Groot N.N."/>
        </authorList>
    </citation>
    <scope>NUCLEOTIDE SEQUENCE [LARGE SCALE GENOMIC DNA]</scope>
    <source>
        <strain evidence="2 3">DSM 22126</strain>
    </source>
</reference>
<evidence type="ECO:0000313" key="3">
    <source>
        <dbReference type="Proteomes" id="UP000185663"/>
    </source>
</evidence>
<dbReference type="SUPFAM" id="SSF50494">
    <property type="entry name" value="Trypsin-like serine proteases"/>
    <property type="match status" value="1"/>
</dbReference>
<accession>A0A1H1LZE7</accession>
<dbReference type="InterPro" id="IPR043504">
    <property type="entry name" value="Peptidase_S1_PA_chymotrypsin"/>
</dbReference>
<dbReference type="InterPro" id="IPR009003">
    <property type="entry name" value="Peptidase_S1_PA"/>
</dbReference>
<feature type="compositionally biased region" description="Low complexity" evidence="1">
    <location>
        <begin position="31"/>
        <end position="46"/>
    </location>
</feature>
<dbReference type="STRING" id="545619.SAMN04489860_0087"/>
<evidence type="ECO:0008006" key="4">
    <source>
        <dbReference type="Google" id="ProtNLM"/>
    </source>
</evidence>
<gene>
    <name evidence="2" type="ORF">SAMN04489860_0087</name>
</gene>
<dbReference type="Proteomes" id="UP000185663">
    <property type="component" value="Chromosome I"/>
</dbReference>